<dbReference type="Pfam" id="PF06985">
    <property type="entry name" value="HET"/>
    <property type="match status" value="1"/>
</dbReference>
<evidence type="ECO:0000313" key="3">
    <source>
        <dbReference type="EMBL" id="CAG8657204.1"/>
    </source>
</evidence>
<evidence type="ECO:0000259" key="2">
    <source>
        <dbReference type="Pfam" id="PF06985"/>
    </source>
</evidence>
<feature type="domain" description="Heterokaryon incompatibility" evidence="2">
    <location>
        <begin position="2"/>
        <end position="74"/>
    </location>
</feature>
<sequence length="323" mass="36777">MDQLCIDQSNNKEKEKEVPKMRRYYSNAVITLISTNANTTPNESKKEFVVETINTSLSAYSKTAKSIHHEIKHNSKDKASLRLNEALQAIRKRGRSIPLDGIYSILGLLPYGKQVRVNYSENNTPQDVLSEIMKLSIQEEGYNENGSTNIKMTIKINCEPESNKFTANGVKLIGSKHVINCLVDSFHTKGKKEKYRIYSEDEDNGILAVEDTINNKFWLEGAKETLERIKKGDIVFAILVPNKGNPDCPIDIVPLHESSGKERTYEEMEKELFIDMINKEVIEEINQQEDEAENKLEEEIQVVTDNQQDEIQAQQEVPPKSSN</sequence>
<reference evidence="3" key="1">
    <citation type="submission" date="2021-06" db="EMBL/GenBank/DDBJ databases">
        <authorList>
            <person name="Kallberg Y."/>
            <person name="Tangrot J."/>
            <person name="Rosling A."/>
        </authorList>
    </citation>
    <scope>NUCLEOTIDE SEQUENCE</scope>
    <source>
        <strain evidence="3">MT106</strain>
    </source>
</reference>
<name>A0A9N9DY13_9GLOM</name>
<dbReference type="PANTHER" id="PTHR24148">
    <property type="entry name" value="ANKYRIN REPEAT DOMAIN-CONTAINING PROTEIN 39 HOMOLOG-RELATED"/>
    <property type="match status" value="1"/>
</dbReference>
<dbReference type="PANTHER" id="PTHR24148:SF64">
    <property type="entry name" value="HETEROKARYON INCOMPATIBILITY DOMAIN-CONTAINING PROTEIN"/>
    <property type="match status" value="1"/>
</dbReference>
<comment type="caution">
    <text evidence="3">The sequence shown here is derived from an EMBL/GenBank/DDBJ whole genome shotgun (WGS) entry which is preliminary data.</text>
</comment>
<evidence type="ECO:0000256" key="1">
    <source>
        <dbReference type="SAM" id="MobiDB-lite"/>
    </source>
</evidence>
<proteinExistence type="predicted"/>
<feature type="region of interest" description="Disordered" evidence="1">
    <location>
        <begin position="303"/>
        <end position="323"/>
    </location>
</feature>
<dbReference type="AlphaFoldDB" id="A0A9N9DY13"/>
<protein>
    <submittedName>
        <fullName evidence="3">9473_t:CDS:1</fullName>
    </submittedName>
</protein>
<evidence type="ECO:0000313" key="4">
    <source>
        <dbReference type="Proteomes" id="UP000789831"/>
    </source>
</evidence>
<accession>A0A9N9DY13</accession>
<organism evidence="3 4">
    <name type="scientific">Ambispora gerdemannii</name>
    <dbReference type="NCBI Taxonomy" id="144530"/>
    <lineage>
        <taxon>Eukaryota</taxon>
        <taxon>Fungi</taxon>
        <taxon>Fungi incertae sedis</taxon>
        <taxon>Mucoromycota</taxon>
        <taxon>Glomeromycotina</taxon>
        <taxon>Glomeromycetes</taxon>
        <taxon>Archaeosporales</taxon>
        <taxon>Ambisporaceae</taxon>
        <taxon>Ambispora</taxon>
    </lineage>
</organism>
<dbReference type="OrthoDB" id="5428863at2759"/>
<gene>
    <name evidence="3" type="ORF">AGERDE_LOCUS11651</name>
</gene>
<dbReference type="InterPro" id="IPR010730">
    <property type="entry name" value="HET"/>
</dbReference>
<dbReference type="EMBL" id="CAJVPL010005352">
    <property type="protein sequence ID" value="CAG8657204.1"/>
    <property type="molecule type" value="Genomic_DNA"/>
</dbReference>
<dbReference type="Proteomes" id="UP000789831">
    <property type="component" value="Unassembled WGS sequence"/>
</dbReference>
<keyword evidence="4" id="KW-1185">Reference proteome</keyword>
<dbReference type="InterPro" id="IPR052895">
    <property type="entry name" value="HetReg/Transcr_Mod"/>
</dbReference>